<feature type="domain" description="BPTI/Kunitz inhibitor" evidence="2">
    <location>
        <begin position="313"/>
        <end position="366"/>
    </location>
</feature>
<name>A0A7I4YHB9_HAECO</name>
<dbReference type="WBParaSite" id="HCON_00096810-00001">
    <property type="protein sequence ID" value="HCON_00096810-00001"/>
    <property type="gene ID" value="HCON_00096810"/>
</dbReference>
<evidence type="ECO:0000256" key="1">
    <source>
        <dbReference type="SAM" id="SignalP"/>
    </source>
</evidence>
<evidence type="ECO:0000313" key="4">
    <source>
        <dbReference type="WBParaSite" id="HCON_00096810-00001"/>
    </source>
</evidence>
<dbReference type="Proteomes" id="UP000025227">
    <property type="component" value="Unplaced"/>
</dbReference>
<dbReference type="GO" id="GO:0004867">
    <property type="term" value="F:serine-type endopeptidase inhibitor activity"/>
    <property type="evidence" value="ECO:0007669"/>
    <property type="project" value="InterPro"/>
</dbReference>
<dbReference type="InterPro" id="IPR028150">
    <property type="entry name" value="Lustrin_cystein"/>
</dbReference>
<dbReference type="InterPro" id="IPR006149">
    <property type="entry name" value="EB_dom"/>
</dbReference>
<proteinExistence type="predicted"/>
<dbReference type="InterPro" id="IPR020901">
    <property type="entry name" value="Prtase_inh_Kunz-CS"/>
</dbReference>
<dbReference type="OMA" id="FLNPCYG"/>
<dbReference type="SMART" id="SM00289">
    <property type="entry name" value="WR1"/>
    <property type="match status" value="16"/>
</dbReference>
<feature type="chain" id="PRO_5029776338" evidence="1">
    <location>
        <begin position="16"/>
        <end position="1541"/>
    </location>
</feature>
<feature type="signal peptide" evidence="1">
    <location>
        <begin position="1"/>
        <end position="15"/>
    </location>
</feature>
<dbReference type="CDD" id="cd22593">
    <property type="entry name" value="Kunitz_conkunitzin"/>
    <property type="match status" value="1"/>
</dbReference>
<dbReference type="PROSITE" id="PS50279">
    <property type="entry name" value="BPTI_KUNITZ_2"/>
    <property type="match status" value="5"/>
</dbReference>
<keyword evidence="3" id="KW-1185">Reference proteome</keyword>
<dbReference type="SMART" id="SM00131">
    <property type="entry name" value="KU"/>
    <property type="match status" value="5"/>
</dbReference>
<dbReference type="CDD" id="cd00109">
    <property type="entry name" value="Kunitz-type"/>
    <property type="match status" value="2"/>
</dbReference>
<sequence length="1541" mass="167638">MLVLAISSILAAVSGSPSSRWCTVGDFCDTCTIQTAISANCNGTSDGKRHLFLFCNPRTKLIDVDSSSYLTCTEGVFRQNRCSDNGRTHFSATAMECTDPATMTFHAQGTSGSGRVGDVCSFNTDCLSGMYCAIGQCRCLSTYIAVDAYCYERISPSESGCFYDVQCSAVWPDAYCKNGQCHCPSLDMVAVKTRDGTLCIWSSSTEPSCPLPSLPPPDSAAALVVLPAPSAKNSVSIATCNPRASAVPSTEELLLSHAHDYKCAVRGTVEDSAPKDVSDLYDCIDNSKFWQGQGLNTNLHPIGVCCMNRAFTCQQPKKGESDELGAVPRWWFNGIIGSCQQFLFDPTSSEVSPNNFETLDHCESFCKDTCPRGNPAYVPMRTDLGQIPQGGCTISHPCPDPYECVDVASQSLCCPSRKSICSEMGGRVKNPLRNTPYDAGMRFDQLTGEQANYAVGISTRYYYNPIDGQCHPFTYNGFLGNFNNFHTQADCQLFCARLQCVHGNPLTTGHGVPQRCQRDIDCPSTHTCTTEHGVCCPTPQTLCTEPLRVGDCKQSVRQFWYNAETKTCEGFLYTGCQGNNNRFHTLNECQSYCKNINAEPKCPQGRAYIDYSGKFLQCGDGLGGNACPANYECHFDGLIHGCCPSKAFTCSLQVSKGVACGSGSSYRYYYNNQLKECQSFLFLGCDGNSNNFPSAEKCQSYCEIAVCPNGGSPLRSNQKVRSCSTNDPCPAGYECSQVDTNGVTQRRCCPTKSSICSKPPQMGMLPKCSSGSGQTRYYFNVALQTCSPYTSNGCDTSLNSFKTLAECEDFCLSAGCQAGDTVYKDPNTNRPFLCNTALHNNCPSNYECTLNALTQEHVCCGSDSMGVCPNGEKAFVEPITLTPRQCAMVADRKCPAGYLCRFSQNNHKYYCCGSISGSLCPAGRALFRYPTTQLPLQCHITHGGGGCPPSYACQSDVPGAFQGYCCSQHPICPGGVSYHLDEKTQMPTTCSSEGFAFCPQGFTCQQQPETMNYYCCAGKDKEGVNDGCPPGQYAYITSGQVKSCDPFNVDAMSCPSEYTCQWSVTNQKYQCCGTRPIRQTKPNKIDDGCLRKQFALLDRRTNKPRICTAGEENSCPIGFFCQFSAKRSQFQCCGQSGGCPERRAAYIAVDGNAQECLPGPDMCADGFECVRSVDGSGKNICCSKEDNECYENEKMINGTCVVHMRIGGPCHRDEECGGGSTCESNICRCPSGQHAVLGECVSTECNPNQIILEGRCIDRAAVGESCKSSFQCISNLRCLNNKCDCGKGERIDGNSCVKIDEETPKSRPSSPSSSVEMCPKSNERAFFEKGTTRLRYCSQIADDCPTGYSCQYSNLIKQNICCGEGDDITSKEAKPKPERPRGTGSSKNAHCPSGMTPYLLNGQPKLCSSSTCPYGFQCRFSPSKKNYFCCSKILKKSNHLRKDGGCERGSVLLYPSTQEPVQCDQKTRACPSGYLCLPHTTTKILQCCSVDTSRDIAYSSASEIECPKYMVRVVGNRNGRRATYCARSCPFGQSAQNGVCQ</sequence>
<dbReference type="InterPro" id="IPR002223">
    <property type="entry name" value="Kunitz_BPTI"/>
</dbReference>
<dbReference type="SUPFAM" id="SSF57362">
    <property type="entry name" value="BPTI-like"/>
    <property type="match status" value="5"/>
</dbReference>
<dbReference type="InterPro" id="IPR036880">
    <property type="entry name" value="Kunitz_BPTI_sf"/>
</dbReference>
<dbReference type="InterPro" id="IPR006150">
    <property type="entry name" value="Cys_repeat_1"/>
</dbReference>
<dbReference type="OrthoDB" id="4473401at2759"/>
<dbReference type="Pfam" id="PF14625">
    <property type="entry name" value="Lustrin_cystein"/>
    <property type="match status" value="13"/>
</dbReference>
<accession>A0A7I4YHB9</accession>
<dbReference type="PANTHER" id="PTHR46339">
    <property type="entry name" value="PROTEIN CBG15282-RELATED"/>
    <property type="match status" value="1"/>
</dbReference>
<dbReference type="InterPro" id="IPR053014">
    <property type="entry name" value="Cuticle_assoc_divergent"/>
</dbReference>
<dbReference type="PANTHER" id="PTHR46339:SF5">
    <property type="entry name" value="BPTI_KUNITZ INHIBITOR DOMAIN-CONTAINING PROTEIN"/>
    <property type="match status" value="1"/>
</dbReference>
<dbReference type="Pfam" id="PF00014">
    <property type="entry name" value="Kunitz_BPTI"/>
    <property type="match status" value="5"/>
</dbReference>
<dbReference type="Pfam" id="PF01683">
    <property type="entry name" value="EB"/>
    <property type="match status" value="3"/>
</dbReference>
<protein>
    <submittedName>
        <fullName evidence="4">Kunitz/Bovine pancreatic trypsin inhibitor domain protein</fullName>
    </submittedName>
</protein>
<dbReference type="PROSITE" id="PS00280">
    <property type="entry name" value="BPTI_KUNITZ_1"/>
    <property type="match status" value="2"/>
</dbReference>
<dbReference type="Gene3D" id="4.10.410.10">
    <property type="entry name" value="Pancreatic trypsin inhibitor Kunitz domain"/>
    <property type="match status" value="5"/>
</dbReference>
<feature type="domain" description="BPTI/Kunitz inhibitor" evidence="2">
    <location>
        <begin position="459"/>
        <end position="495"/>
    </location>
</feature>
<keyword evidence="1" id="KW-0732">Signal</keyword>
<evidence type="ECO:0000313" key="3">
    <source>
        <dbReference type="Proteomes" id="UP000025227"/>
    </source>
</evidence>
<feature type="domain" description="BPTI/Kunitz inhibitor" evidence="2">
    <location>
        <begin position="543"/>
        <end position="593"/>
    </location>
</feature>
<reference evidence="4" key="1">
    <citation type="submission" date="2020-12" db="UniProtKB">
        <authorList>
            <consortium name="WormBaseParasite"/>
        </authorList>
    </citation>
    <scope>IDENTIFICATION</scope>
    <source>
        <strain evidence="4">MHco3</strain>
    </source>
</reference>
<organism evidence="3 4">
    <name type="scientific">Haemonchus contortus</name>
    <name type="common">Barber pole worm</name>
    <dbReference type="NCBI Taxonomy" id="6289"/>
    <lineage>
        <taxon>Eukaryota</taxon>
        <taxon>Metazoa</taxon>
        <taxon>Ecdysozoa</taxon>
        <taxon>Nematoda</taxon>
        <taxon>Chromadorea</taxon>
        <taxon>Rhabditida</taxon>
        <taxon>Rhabditina</taxon>
        <taxon>Rhabditomorpha</taxon>
        <taxon>Strongyloidea</taxon>
        <taxon>Trichostrongylidae</taxon>
        <taxon>Haemonchus</taxon>
    </lineage>
</organism>
<evidence type="ECO:0000259" key="2">
    <source>
        <dbReference type="PROSITE" id="PS50279"/>
    </source>
</evidence>
<feature type="domain" description="BPTI/Kunitz inhibitor" evidence="2">
    <location>
        <begin position="650"/>
        <end position="702"/>
    </location>
</feature>
<feature type="domain" description="BPTI/Kunitz inhibitor" evidence="2">
    <location>
        <begin position="756"/>
        <end position="811"/>
    </location>
</feature>
<dbReference type="PRINTS" id="PR00759">
    <property type="entry name" value="BASICPTASE"/>
</dbReference>